<sequence>AYNQFTKATLTLPICNFPVGEGANLVITVIFSKFKLSKKDANGYLLCKIMTLLQYLYSFNLELARKEQIICTAFYHAFDIRKIK</sequence>
<dbReference type="Proteomes" id="UP000033580">
    <property type="component" value="Unassembled WGS sequence"/>
</dbReference>
<accession>A0A0F3RL34</accession>
<organism evidence="1 2">
    <name type="scientific">Orientia tsutsugamushi str. UT144</name>
    <dbReference type="NCBI Taxonomy" id="1441384"/>
    <lineage>
        <taxon>Bacteria</taxon>
        <taxon>Pseudomonadati</taxon>
        <taxon>Pseudomonadota</taxon>
        <taxon>Alphaproteobacteria</taxon>
        <taxon>Rickettsiales</taxon>
        <taxon>Rickettsiaceae</taxon>
        <taxon>Rickettsieae</taxon>
        <taxon>Orientia</taxon>
    </lineage>
</organism>
<feature type="non-terminal residue" evidence="1">
    <location>
        <position position="1"/>
    </location>
</feature>
<name>A0A0F3RL34_ORITS</name>
<dbReference type="PATRIC" id="fig|1441384.3.peg.1941"/>
<reference evidence="1 2" key="1">
    <citation type="submission" date="2015-01" db="EMBL/GenBank/DDBJ databases">
        <title>Genome Sequencing of Rickettsiales.</title>
        <authorList>
            <person name="Daugherty S.C."/>
            <person name="Su Q."/>
            <person name="Abolude K."/>
            <person name="Beier-Sexton M."/>
            <person name="Carlyon J.A."/>
            <person name="Carter R."/>
            <person name="Day N.P."/>
            <person name="Dumler S.J."/>
            <person name="Dyachenko V."/>
            <person name="Godinez A."/>
            <person name="Kurtti T.J."/>
            <person name="Lichay M."/>
            <person name="Mullins K.E."/>
            <person name="Ott S."/>
            <person name="Pappas-Brown V."/>
            <person name="Paris D.H."/>
            <person name="Patel P."/>
            <person name="Richards A.L."/>
            <person name="Sadzewicz L."/>
            <person name="Sears K."/>
            <person name="Seidman D."/>
            <person name="Sengamalay N."/>
            <person name="Stenos J."/>
            <person name="Tallon L.J."/>
            <person name="Vincent G."/>
            <person name="Fraser C.M."/>
            <person name="Munderloh U."/>
            <person name="Dunning-Hotopp J.C."/>
        </authorList>
    </citation>
    <scope>NUCLEOTIDE SEQUENCE [LARGE SCALE GENOMIC DNA]</scope>
    <source>
        <strain evidence="1 2">UT144</strain>
    </source>
</reference>
<dbReference type="EMBL" id="LAOR01000060">
    <property type="protein sequence ID" value="KJW07018.1"/>
    <property type="molecule type" value="Genomic_DNA"/>
</dbReference>
<dbReference type="AlphaFoldDB" id="A0A0F3RL34"/>
<evidence type="ECO:0000313" key="2">
    <source>
        <dbReference type="Proteomes" id="UP000033580"/>
    </source>
</evidence>
<proteinExistence type="predicted"/>
<comment type="caution">
    <text evidence="1">The sequence shown here is derived from an EMBL/GenBank/DDBJ whole genome shotgun (WGS) entry which is preliminary data.</text>
</comment>
<evidence type="ECO:0000313" key="1">
    <source>
        <dbReference type="EMBL" id="KJW07018.1"/>
    </source>
</evidence>
<gene>
    <name evidence="1" type="ORF">OTUT144_0934</name>
</gene>
<protein>
    <submittedName>
        <fullName evidence="1">Uncharacterized protein</fullName>
    </submittedName>
</protein>